<dbReference type="GO" id="GO:0140359">
    <property type="term" value="F:ABC-type transporter activity"/>
    <property type="evidence" value="ECO:0007669"/>
    <property type="project" value="InterPro"/>
</dbReference>
<evidence type="ECO:0000256" key="6">
    <source>
        <dbReference type="ARBA" id="ARBA00022989"/>
    </source>
</evidence>
<dbReference type="InterPro" id="IPR044746">
    <property type="entry name" value="ABCC_6TM_D1"/>
</dbReference>
<proteinExistence type="evidence at transcript level"/>
<dbReference type="InterPro" id="IPR011527">
    <property type="entry name" value="ABC1_TM_dom"/>
</dbReference>
<evidence type="ECO:0000256" key="4">
    <source>
        <dbReference type="ARBA" id="ARBA00022741"/>
    </source>
</evidence>
<dbReference type="GO" id="GO:0016020">
    <property type="term" value="C:membrane"/>
    <property type="evidence" value="ECO:0007669"/>
    <property type="project" value="UniProtKB-SubCell"/>
</dbReference>
<keyword evidence="6 8" id="KW-1133">Transmembrane helix</keyword>
<dbReference type="Gene3D" id="3.40.50.300">
    <property type="entry name" value="P-loop containing nucleotide triphosphate hydrolases"/>
    <property type="match status" value="2"/>
</dbReference>
<dbReference type="Pfam" id="PF00664">
    <property type="entry name" value="ABC_membrane"/>
    <property type="match status" value="2"/>
</dbReference>
<dbReference type="AlphaFoldDB" id="A0A2R4FXB0"/>
<dbReference type="PROSITE" id="PS50929">
    <property type="entry name" value="ABC_TM1F"/>
    <property type="match status" value="2"/>
</dbReference>
<dbReference type="PANTHER" id="PTHR24223:SF448">
    <property type="entry name" value="FI20146P1-RELATED"/>
    <property type="match status" value="1"/>
</dbReference>
<dbReference type="FunFam" id="1.20.1560.10:FF:000014">
    <property type="entry name" value="Multidrug resistance-associated protein member 4"/>
    <property type="match status" value="1"/>
</dbReference>
<dbReference type="EMBL" id="MF034782">
    <property type="protein sequence ID" value="AVT42148.1"/>
    <property type="molecule type" value="mRNA"/>
</dbReference>
<dbReference type="SMART" id="SM00382">
    <property type="entry name" value="AAA"/>
    <property type="match status" value="2"/>
</dbReference>
<dbReference type="InterPro" id="IPR003593">
    <property type="entry name" value="AAA+_ATPase"/>
</dbReference>
<dbReference type="InterPro" id="IPR036640">
    <property type="entry name" value="ABC1_TM_sf"/>
</dbReference>
<dbReference type="InterPro" id="IPR050173">
    <property type="entry name" value="ABC_transporter_C-like"/>
</dbReference>
<accession>A0A2R4FXB0</accession>
<feature type="transmembrane region" description="Helical" evidence="8">
    <location>
        <begin position="676"/>
        <end position="694"/>
    </location>
</feature>
<evidence type="ECO:0000256" key="3">
    <source>
        <dbReference type="ARBA" id="ARBA00022692"/>
    </source>
</evidence>
<reference evidence="11" key="1">
    <citation type="submission" date="2017-05" db="EMBL/GenBank/DDBJ databases">
        <authorList>
            <person name="Song R."/>
            <person name="Chenine A.L."/>
            <person name="Ruprecht R.M."/>
        </authorList>
    </citation>
    <scope>NUCLEOTIDE SEQUENCE</scope>
</reference>
<protein>
    <submittedName>
        <fullName evidence="11">ABC transporter C</fullName>
    </submittedName>
</protein>
<dbReference type="CDD" id="cd18580">
    <property type="entry name" value="ABC_6TM_ABCC_D2"/>
    <property type="match status" value="1"/>
</dbReference>
<keyword evidence="4" id="KW-0547">Nucleotide-binding</keyword>
<keyword evidence="2" id="KW-0813">Transport</keyword>
<evidence type="ECO:0000259" key="9">
    <source>
        <dbReference type="PROSITE" id="PS50893"/>
    </source>
</evidence>
<dbReference type="CDD" id="cd18579">
    <property type="entry name" value="ABC_6TM_ABCC_D1"/>
    <property type="match status" value="1"/>
</dbReference>
<evidence type="ECO:0000259" key="10">
    <source>
        <dbReference type="PROSITE" id="PS50929"/>
    </source>
</evidence>
<dbReference type="Pfam" id="PF00005">
    <property type="entry name" value="ABC_tran"/>
    <property type="match status" value="2"/>
</dbReference>
<keyword evidence="3 8" id="KW-0812">Transmembrane</keyword>
<feature type="transmembrane region" description="Helical" evidence="8">
    <location>
        <begin position="920"/>
        <end position="942"/>
    </location>
</feature>
<dbReference type="PANTHER" id="PTHR24223">
    <property type="entry name" value="ATP-BINDING CASSETTE SUB-FAMILY C"/>
    <property type="match status" value="1"/>
</dbReference>
<evidence type="ECO:0000256" key="5">
    <source>
        <dbReference type="ARBA" id="ARBA00022840"/>
    </source>
</evidence>
<dbReference type="GO" id="GO:0016887">
    <property type="term" value="F:ATP hydrolysis activity"/>
    <property type="evidence" value="ECO:0007669"/>
    <property type="project" value="InterPro"/>
</dbReference>
<feature type="transmembrane region" description="Helical" evidence="8">
    <location>
        <begin position="309"/>
        <end position="332"/>
    </location>
</feature>
<evidence type="ECO:0000256" key="7">
    <source>
        <dbReference type="ARBA" id="ARBA00023136"/>
    </source>
</evidence>
<feature type="transmembrane region" description="Helical" evidence="8">
    <location>
        <begin position="232"/>
        <end position="251"/>
    </location>
</feature>
<dbReference type="SUPFAM" id="SSF52540">
    <property type="entry name" value="P-loop containing nucleoside triphosphate hydrolases"/>
    <property type="match status" value="2"/>
</dbReference>
<evidence type="ECO:0000256" key="8">
    <source>
        <dbReference type="SAM" id="Phobius"/>
    </source>
</evidence>
<feature type="domain" description="ABC transporter" evidence="9">
    <location>
        <begin position="389"/>
        <end position="622"/>
    </location>
</feature>
<organism evidence="11">
    <name type="scientific">Lissorhoptrus oryzophilus</name>
    <name type="common">rice water weevil</name>
    <dbReference type="NCBI Taxonomy" id="308863"/>
    <lineage>
        <taxon>Eukaryota</taxon>
        <taxon>Metazoa</taxon>
        <taxon>Ecdysozoa</taxon>
        <taxon>Arthropoda</taxon>
        <taxon>Hexapoda</taxon>
        <taxon>Insecta</taxon>
        <taxon>Pterygota</taxon>
        <taxon>Neoptera</taxon>
        <taxon>Endopterygota</taxon>
        <taxon>Coleoptera</taxon>
        <taxon>Polyphaga</taxon>
        <taxon>Cucujiformia</taxon>
        <taxon>Erirhinidae</taxon>
        <taxon>Erirhininae</taxon>
        <taxon>Lissorhoptrus</taxon>
    </lineage>
</organism>
<feature type="transmembrane region" description="Helical" evidence="8">
    <location>
        <begin position="207"/>
        <end position="226"/>
    </location>
</feature>
<feature type="transmembrane region" description="Helical" evidence="8">
    <location>
        <begin position="740"/>
        <end position="762"/>
    </location>
</feature>
<dbReference type="PROSITE" id="PS00211">
    <property type="entry name" value="ABC_TRANSPORTER_1"/>
    <property type="match status" value="1"/>
</dbReference>
<dbReference type="Gene3D" id="1.20.1560.10">
    <property type="entry name" value="ABC transporter type 1, transmembrane domain"/>
    <property type="match status" value="2"/>
</dbReference>
<feature type="transmembrane region" description="Helical" evidence="8">
    <location>
        <begin position="811"/>
        <end position="831"/>
    </location>
</feature>
<dbReference type="InterPro" id="IPR017871">
    <property type="entry name" value="ABC_transporter-like_CS"/>
</dbReference>
<feature type="domain" description="ABC transmembrane type-1" evidence="10">
    <location>
        <begin position="97"/>
        <end position="366"/>
    </location>
</feature>
<dbReference type="InterPro" id="IPR003439">
    <property type="entry name" value="ABC_transporter-like_ATP-bd"/>
</dbReference>
<feature type="domain" description="ABC transporter" evidence="9">
    <location>
        <begin position="1011"/>
        <end position="1239"/>
    </location>
</feature>
<dbReference type="FunFam" id="1.20.1560.10:FF:000006">
    <property type="entry name" value="ATP-binding cassette, sub-family C (CFTR/MRP), member 9"/>
    <property type="match status" value="1"/>
</dbReference>
<feature type="transmembrane region" description="Helical" evidence="8">
    <location>
        <begin position="89"/>
        <end position="111"/>
    </location>
</feature>
<feature type="domain" description="ABC transmembrane type-1" evidence="10">
    <location>
        <begin position="680"/>
        <end position="978"/>
    </location>
</feature>
<dbReference type="PROSITE" id="PS50893">
    <property type="entry name" value="ABC_TRANSPORTER_2"/>
    <property type="match status" value="2"/>
</dbReference>
<dbReference type="InterPro" id="IPR044726">
    <property type="entry name" value="ABCC_6TM_D2"/>
</dbReference>
<keyword evidence="7 8" id="KW-0472">Membrane</keyword>
<dbReference type="SUPFAM" id="SSF90123">
    <property type="entry name" value="ABC transporter transmembrane region"/>
    <property type="match status" value="2"/>
</dbReference>
<feature type="transmembrane region" description="Helical" evidence="8">
    <location>
        <begin position="131"/>
        <end position="148"/>
    </location>
</feature>
<dbReference type="GO" id="GO:0005524">
    <property type="term" value="F:ATP binding"/>
    <property type="evidence" value="ECO:0007669"/>
    <property type="project" value="UniProtKB-KW"/>
</dbReference>
<evidence type="ECO:0000256" key="2">
    <source>
        <dbReference type="ARBA" id="ARBA00022448"/>
    </source>
</evidence>
<dbReference type="FunFam" id="3.40.50.300:FF:000163">
    <property type="entry name" value="Multidrug resistance-associated protein member 4"/>
    <property type="match status" value="1"/>
</dbReference>
<keyword evidence="5" id="KW-0067">ATP-binding</keyword>
<comment type="subcellular location">
    <subcellularLocation>
        <location evidence="1">Membrane</location>
        <topology evidence="1">Multi-pass membrane protein</topology>
    </subcellularLocation>
</comment>
<feature type="transmembrane region" description="Helical" evidence="8">
    <location>
        <begin position="837"/>
        <end position="855"/>
    </location>
</feature>
<name>A0A2R4FXB0_9CUCU</name>
<sequence length="1241" mass="141773">MQSADCFRRERHFSENSNVLSRLLFFYTLKLFRRGRDKPIEEHDLYEVPSKFKSHQLGDKLEKLFREDTGTCRKPSIYRLLWKAYGIQYAFIGLMQLFARSISVVSIPLLIGKLVSYFVPEQTHVTKQDAITYAILIIALNIFNCLYLHNYQLLLTGLGIKIRTAFCSLIYRQVLKLPQEELSGFTAGKITTFIQKDVRTIQEFVKFGNDIWIGLVQACLVCYLIYIKMGVGAFSGLGTFVLVLPLQIFVAKWAGKFRTQIGENCDKRIQITKETLSAIKLIKTYTWECVFQNKIQDSRKKELRAIMRLFIIKTTVTLISSLTSRVAFYFLLMTHVWMGNYILAEDVFFVLCAFQKLRQAFNVIIPKGIPLCAELHASVKRIENLLVMKERESINKQTNCLKPSIKLNNIVLNGKQLTKEKIDIFKPGLTILLGVNASGKTALINTILGNILPTTGEVSVQGTLSYASQEPWVFPSSIRQNILFGEKYDEIRYQTVLRVCALLEDLTQFPKKDQTIIGDTGFNISKGQQARISLARAVYRRSNIYLLDDCLMSLDPSVQEYVFSHCIKEFLKENICIFATHNNYFVNRADYVIELGDSKILATNNNLVLENKTNKIYNTYSYINNNKLVETEEIEKALQIDEGEALLKIKDTKPKANIYTEKNNLGKVDARCYKQYISFGGSIIFTMVIIFFAITQFSKSFSEKFISIWVNIDQNYSRPKNTSQSTLNNFIQEHWQMSTYFSGLILIISVSSIFTALIFFSFTKRCSKNIHMQMISNILGAKMDFFEKNLFGNIINRFSKDLTIIDEEFPFVMYEFIEFLMTICGVITLIALSNALFLIPEFVLLIFLYIIRYFYLPVGRNLQRLDSSTKSSIIGHVNASIDGLVIIRVFNAERTLSKEFDKYQDLNTSASYTSECCTRAFGFALDIICCCFIAIIIIHFLFHDTGTTVGDVGLSITQAMMLSSLLQYGIRMLADLENKMTSVERALEYTTIPRENNAGTELEKWPKHGELRYENVNLQSSSGQTILNDISFTIKPSQKIGVVGRTGAGKSSVISALFRLYDFNGNIFIDDVNTKSISIKSLRRSIGMIPQDPILFSGTIRSNIDPLGQYSDETIWNALEKLQISPSLESLDEKETEQNIRFSCAQKQLICLSRVLVGQHKILILDEATSTVDNESDAIILQNVFDNFRDATVLIIAHKLERVMDLDKVMVVDKGRIVEFDNPKKLLEDSHTAFFKMFYKL</sequence>
<dbReference type="InterPro" id="IPR027417">
    <property type="entry name" value="P-loop_NTPase"/>
</dbReference>
<evidence type="ECO:0000313" key="11">
    <source>
        <dbReference type="EMBL" id="AVT42148.1"/>
    </source>
</evidence>
<dbReference type="CDD" id="cd03244">
    <property type="entry name" value="ABCC_MRP_domain2"/>
    <property type="match status" value="1"/>
</dbReference>
<feature type="transmembrane region" description="Helical" evidence="8">
    <location>
        <begin position="338"/>
        <end position="357"/>
    </location>
</feature>
<evidence type="ECO:0000256" key="1">
    <source>
        <dbReference type="ARBA" id="ARBA00004141"/>
    </source>
</evidence>